<dbReference type="EMBL" id="JACVVD010000007">
    <property type="protein sequence ID" value="MBD0382561.1"/>
    <property type="molecule type" value="Genomic_DNA"/>
</dbReference>
<sequence>MNYPPSYYPPQPHTLYGNYPLPAAVYPTPYWVWNRDFPPVDTTILAHSVVGFQKLMKDASIVLSKLSDQHISNQIMTAAQTGNQKEVDRIVHAFGCESLVMTGYTPSGVQFKIDPRDQGVPCCSLTMMLKWGR</sequence>
<organism evidence="1 2">
    <name type="scientific">Paenibacillus sedimenti</name>
    <dbReference type="NCBI Taxonomy" id="2770274"/>
    <lineage>
        <taxon>Bacteria</taxon>
        <taxon>Bacillati</taxon>
        <taxon>Bacillota</taxon>
        <taxon>Bacilli</taxon>
        <taxon>Bacillales</taxon>
        <taxon>Paenibacillaceae</taxon>
        <taxon>Paenibacillus</taxon>
    </lineage>
</organism>
<dbReference type="Proteomes" id="UP000650466">
    <property type="component" value="Unassembled WGS sequence"/>
</dbReference>
<comment type="caution">
    <text evidence="1">The sequence shown here is derived from an EMBL/GenBank/DDBJ whole genome shotgun (WGS) entry which is preliminary data.</text>
</comment>
<dbReference type="AlphaFoldDB" id="A0A926KSX2"/>
<evidence type="ECO:0000313" key="1">
    <source>
        <dbReference type="EMBL" id="MBD0382561.1"/>
    </source>
</evidence>
<protein>
    <submittedName>
        <fullName evidence="1">Uncharacterized protein</fullName>
    </submittedName>
</protein>
<name>A0A926KSX2_9BACL</name>
<evidence type="ECO:0000313" key="2">
    <source>
        <dbReference type="Proteomes" id="UP000650466"/>
    </source>
</evidence>
<reference evidence="1" key="1">
    <citation type="submission" date="2020-09" db="EMBL/GenBank/DDBJ databases">
        <title>Draft Genome Sequence of Paenibacillus sp. WST5.</title>
        <authorList>
            <person name="Bao Z."/>
        </authorList>
    </citation>
    <scope>NUCLEOTIDE SEQUENCE</scope>
    <source>
        <strain evidence="1">WST5</strain>
    </source>
</reference>
<proteinExistence type="predicted"/>
<keyword evidence="2" id="KW-1185">Reference proteome</keyword>
<dbReference type="RefSeq" id="WP_188176332.1">
    <property type="nucleotide sequence ID" value="NZ_JACVVD010000007.1"/>
</dbReference>
<dbReference type="Pfam" id="PF26344">
    <property type="entry name" value="YuzC"/>
    <property type="match status" value="1"/>
</dbReference>
<dbReference type="InterPro" id="IPR058870">
    <property type="entry name" value="YuzC"/>
</dbReference>
<accession>A0A926KSX2</accession>
<gene>
    <name evidence="1" type="ORF">ICC18_20795</name>
</gene>